<keyword evidence="2" id="KW-1185">Reference proteome</keyword>
<accession>A0ACC1DF97</accession>
<sequence length="1233" mass="142817">MCFIRYNAHYLSESEIIYPAGGVIVIHNHLQKKQKFIRMQDKHKPIKSLVLAPNRRWLALNEIAEEGQKPYITIYDLTTYKRRKILTVPFENSTAKEFACVQFTYDSKYLVAVTGEPDWYLYYYNWDKGKVESHAKAQNPSGQGTVESVQCNPTDATLVVITGPYTFRIMNVSETVWRQWGWCKAENINITSCMWLTPDRIMFGTDNGVIMMVENGELRQNCIFRAAEVMEMSLKKAEIEAEEGDKTSTSSKQETSSEAALMLEETYPVTCFVNFPKGFVFGCGPGYVHMFEKESLHHWRKRNVFRISKKSYKHTRDNPVWSKLDAIQHITVDPNQETLLITTLRKQLYYVKLFGQHMLQNPEIAFAELGPAMHYGRINSLSMCAWKPIFMTSGEQDKSIRIWNYMTDDVEMIKLYQEEIHCVSLHPTGLFTIVGFSDKLRFMVVLIDDFEVMREFPIRNCKQAKFSTNGHLFSAVNGQVIQIFSTVSFQNVFNLKGHNGRVTSLAWSANDLTLVSCGTEGAVYEWSMSTGQRIDEVILKTNQFNACAVNSYGKTTFAVGTDGEIKEIGSNTIRRNLGLIGCPLDTIVLSRSDMMLFITGGEGGVISVQLPLLDKAIFNEFHMHNRKVTCIALAYDDQTLVSVAEDASICLWRLTNADGRAIALDKDFAYAKEILISKKDLQEKINNINLLSTRMSELETEHTYQLRQAEATQAEKLKEVHEGYCAAIEELKEKNEQMENEHTHEIGMIQQDITKLRSDHERTLQALEADFNIRLISEYDRYQNLEDKTARMRKDYEQRIEELAESKRQALREITHMFETRLEEKDLILLELQEQSDMEKREHETIKGSIEEDADREIIELRTAYEVQLKEEKDANVRLKGETGLMKKKLISANKEIDEFKHQVAQLKAEHKQFQKVISTLERDVADLKKEISERDGTIQDKEKRIYELKRKKQELEKYKFVLNFKITELKNQIDPLEREIKAKKLRILELEVSLETLLKKRSYRELKISQLNEKLASAKKDYLNESERNLTLKNTLKKIKIDLHNMTANFQDPMKLKLNVKTLFHKYVEDIDFVRSRVAEDEAIREFNRQRDHLEKQVAGLKQQLAKSLGGSKSDIGKIMDENCTLLTEINNLRTELKLTRTRCFQMESILGLSARYIPPATARAKLKYVTEDREKLDENFKQKLDEREEIIFALKEENERLLGKIRCVDDEDKQSEPDTTVPDECLSQNVE</sequence>
<organism evidence="1 2">
    <name type="scientific">Dendrolimus kikuchii</name>
    <dbReference type="NCBI Taxonomy" id="765133"/>
    <lineage>
        <taxon>Eukaryota</taxon>
        <taxon>Metazoa</taxon>
        <taxon>Ecdysozoa</taxon>
        <taxon>Arthropoda</taxon>
        <taxon>Hexapoda</taxon>
        <taxon>Insecta</taxon>
        <taxon>Pterygota</taxon>
        <taxon>Neoptera</taxon>
        <taxon>Endopterygota</taxon>
        <taxon>Lepidoptera</taxon>
        <taxon>Glossata</taxon>
        <taxon>Ditrysia</taxon>
        <taxon>Bombycoidea</taxon>
        <taxon>Lasiocampidae</taxon>
        <taxon>Dendrolimus</taxon>
    </lineage>
</organism>
<comment type="caution">
    <text evidence="1">The sequence shown here is derived from an EMBL/GenBank/DDBJ whole genome shotgun (WGS) entry which is preliminary data.</text>
</comment>
<dbReference type="EMBL" id="CM034389">
    <property type="protein sequence ID" value="KAJ0182496.1"/>
    <property type="molecule type" value="Genomic_DNA"/>
</dbReference>
<reference evidence="1 2" key="1">
    <citation type="journal article" date="2021" name="Front. Genet.">
        <title>Chromosome-Level Genome Assembly Reveals Significant Gene Expansion in the Toll and IMD Signaling Pathways of Dendrolimus kikuchii.</title>
        <authorList>
            <person name="Zhou J."/>
            <person name="Wu P."/>
            <person name="Xiong Z."/>
            <person name="Liu N."/>
            <person name="Zhao N."/>
            <person name="Ji M."/>
            <person name="Qiu Y."/>
            <person name="Yang B."/>
        </authorList>
    </citation>
    <scope>NUCLEOTIDE SEQUENCE [LARGE SCALE GENOMIC DNA]</scope>
    <source>
        <strain evidence="1">Ann1</strain>
    </source>
</reference>
<proteinExistence type="predicted"/>
<protein>
    <submittedName>
        <fullName evidence="1">Uncharacterized protein</fullName>
    </submittedName>
</protein>
<evidence type="ECO:0000313" key="1">
    <source>
        <dbReference type="EMBL" id="KAJ0182496.1"/>
    </source>
</evidence>
<dbReference type="Proteomes" id="UP000824533">
    <property type="component" value="Linkage Group LG03"/>
</dbReference>
<name>A0ACC1DF97_9NEOP</name>
<gene>
    <name evidence="1" type="ORF">K1T71_001865</name>
</gene>
<evidence type="ECO:0000313" key="2">
    <source>
        <dbReference type="Proteomes" id="UP000824533"/>
    </source>
</evidence>